<dbReference type="InterPro" id="IPR029058">
    <property type="entry name" value="AB_hydrolase_fold"/>
</dbReference>
<dbReference type="Gene3D" id="3.40.50.1820">
    <property type="entry name" value="alpha/beta hydrolase"/>
    <property type="match status" value="1"/>
</dbReference>
<protein>
    <submittedName>
        <fullName evidence="3">Dienelactone hydrolase</fullName>
    </submittedName>
</protein>
<dbReference type="InterPro" id="IPR050261">
    <property type="entry name" value="FrsA_esterase"/>
</dbReference>
<dbReference type="EMBL" id="QNTQ01000015">
    <property type="protein sequence ID" value="RBI83716.1"/>
    <property type="molecule type" value="Genomic_DNA"/>
</dbReference>
<gene>
    <name evidence="3" type="ORF">DRV85_15365</name>
</gene>
<dbReference type="PANTHER" id="PTHR22946">
    <property type="entry name" value="DIENELACTONE HYDROLASE DOMAIN-CONTAINING PROTEIN-RELATED"/>
    <property type="match status" value="1"/>
</dbReference>
<keyword evidence="1 3" id="KW-0378">Hydrolase</keyword>
<dbReference type="GO" id="GO:0052689">
    <property type="term" value="F:carboxylic ester hydrolase activity"/>
    <property type="evidence" value="ECO:0007669"/>
    <property type="project" value="UniProtKB-ARBA"/>
</dbReference>
<accession>A0A365U7W8</accession>
<keyword evidence="4" id="KW-1185">Reference proteome</keyword>
<evidence type="ECO:0000313" key="4">
    <source>
        <dbReference type="Proteomes" id="UP000253370"/>
    </source>
</evidence>
<name>A0A365U7W8_9RHOB</name>
<dbReference type="PANTHER" id="PTHR22946:SF9">
    <property type="entry name" value="POLYKETIDE TRANSFERASE AF380"/>
    <property type="match status" value="1"/>
</dbReference>
<organism evidence="3 4">
    <name type="scientific">Rhodosalinus halophilus</name>
    <dbReference type="NCBI Taxonomy" id="2259333"/>
    <lineage>
        <taxon>Bacteria</taxon>
        <taxon>Pseudomonadati</taxon>
        <taxon>Pseudomonadota</taxon>
        <taxon>Alphaproteobacteria</taxon>
        <taxon>Rhodobacterales</taxon>
        <taxon>Paracoccaceae</taxon>
        <taxon>Rhodosalinus</taxon>
    </lineage>
</organism>
<reference evidence="3 4" key="1">
    <citation type="submission" date="2018-07" db="EMBL/GenBank/DDBJ databases">
        <title>Rhodosalinus sp. strain E84T genomic sequence and assembly.</title>
        <authorList>
            <person name="Liu Z.-W."/>
            <person name="Lu D.-C."/>
        </authorList>
    </citation>
    <scope>NUCLEOTIDE SEQUENCE [LARGE SCALE GENOMIC DNA]</scope>
    <source>
        <strain evidence="3 4">E84</strain>
    </source>
</reference>
<comment type="caution">
    <text evidence="3">The sequence shown here is derived from an EMBL/GenBank/DDBJ whole genome shotgun (WGS) entry which is preliminary data.</text>
</comment>
<feature type="domain" description="Dienelactone hydrolase" evidence="2">
    <location>
        <begin position="91"/>
        <end position="318"/>
    </location>
</feature>
<proteinExistence type="predicted"/>
<dbReference type="AlphaFoldDB" id="A0A365U7W8"/>
<evidence type="ECO:0000256" key="1">
    <source>
        <dbReference type="ARBA" id="ARBA00022801"/>
    </source>
</evidence>
<dbReference type="Proteomes" id="UP000253370">
    <property type="component" value="Unassembled WGS sequence"/>
</dbReference>
<evidence type="ECO:0000313" key="3">
    <source>
        <dbReference type="EMBL" id="RBI83716.1"/>
    </source>
</evidence>
<sequence>MRERGPGGSSRLAPGGRPWHARRMIGEIWRRMPMWAIIAASAALGGAVALAAANMFGRYSGLTVPRSEPAALAHMLAPHARLRLPATGEAPFPTALLFSGCDGPKDNLDTWSAALNAQGWAALVVDSHTPRGLTDFQLWRLVCAGQLLTGAERAGDVAVAVAEAKKLPEVDGERLALLGASHGGWAVLEFLSMADHGEVPHALTRWPEGMAEAPLDGVAAALLLYPYCGQLSRASRRGWNSPVPALFLLVEGDAIASEKPCQRIVAREAGRGLPVEQHVYYGVTHGFDQKEKAALSALAFDAEATEDALARGIAFLDEAIGRAP</sequence>
<evidence type="ECO:0000259" key="2">
    <source>
        <dbReference type="Pfam" id="PF01738"/>
    </source>
</evidence>
<dbReference type="Pfam" id="PF01738">
    <property type="entry name" value="DLH"/>
    <property type="match status" value="1"/>
</dbReference>
<dbReference type="SUPFAM" id="SSF53474">
    <property type="entry name" value="alpha/beta-Hydrolases"/>
    <property type="match status" value="1"/>
</dbReference>
<dbReference type="InterPro" id="IPR002925">
    <property type="entry name" value="Dienelactn_hydro"/>
</dbReference>